<dbReference type="Pfam" id="PF22256">
    <property type="entry name" value="BDI_1685-like_C"/>
    <property type="match status" value="1"/>
</dbReference>
<gene>
    <name evidence="6" type="ORF">QTN47_09920</name>
</gene>
<dbReference type="Pfam" id="PF17128">
    <property type="entry name" value="DUF5107"/>
    <property type="match status" value="1"/>
</dbReference>
<dbReference type="InterPro" id="IPR053983">
    <property type="entry name" value="BDI_1685-like_C"/>
</dbReference>
<sequence>MNRSFAQSPLSCTEREDYMLTHGLTPAGPIPTAYDANGVYPYESYSETSNRPSLKKYKFITLENNNLSVTICPGLGGKVFSMIHKPSGKEVLYVPDVVRYTRILPRFYFVAGGIEVSFPISHSPSQNETVSYKIDKTADRIYVTCGERELRFGMQWSVEYSLGTNDNFVTERALFYNPGIGTYPWMSWSNAALPSAPDTKYDFPKGKVLSHASKVDTIDWVKQGPKTESDIKEMTGYFWKTKDANAFGAYTPSLGTGLYHIADEKKAGGVKLWSYGVGDDSAWSVLSTAKHQTYIEIQGGPIADQSIKLEMQPKEKKWHVEYWIPTDKEMDIYSLKTPNVTLRPIAAIPLFGWARAGTVNVWTKLEQAFEHKTQLPEPPAIDQNLWAPSGMENLDDAFKWALATTKNNTQDLWKFYYGTWLAGRGKQDEAIKILSTTQIGVAKALLARLFKLKGQMNEARKAIESIHEPYLQLHPQIVVERDKMLRNLGLQTIQEREQWLSKVDALKDEWLIERKIQLLIDKGEFLQAKDLLLQTPFQKVHQTYTRTGLWKQICDKLNIPFTPIPASLGEDRLATFGAYREYE</sequence>
<evidence type="ECO:0000259" key="5">
    <source>
        <dbReference type="Pfam" id="PF22256"/>
    </source>
</evidence>
<dbReference type="RefSeq" id="WP_369329215.1">
    <property type="nucleotide sequence ID" value="NZ_JAULBC010000002.1"/>
</dbReference>
<comment type="cofactor">
    <cofactor evidence="1">
        <name>Ca(2+)</name>
        <dbReference type="ChEBI" id="CHEBI:29108"/>
    </cofactor>
</comment>
<feature type="domain" description="DUF5107" evidence="4">
    <location>
        <begin position="35"/>
        <end position="326"/>
    </location>
</feature>
<evidence type="ECO:0000256" key="1">
    <source>
        <dbReference type="ARBA" id="ARBA00001913"/>
    </source>
</evidence>
<dbReference type="EMBL" id="JAULBC010000002">
    <property type="protein sequence ID" value="MEX6687811.1"/>
    <property type="molecule type" value="Genomic_DNA"/>
</dbReference>
<organism evidence="6 7">
    <name type="scientific">Danxiaibacter flavus</name>
    <dbReference type="NCBI Taxonomy" id="3049108"/>
    <lineage>
        <taxon>Bacteria</taxon>
        <taxon>Pseudomonadati</taxon>
        <taxon>Bacteroidota</taxon>
        <taxon>Chitinophagia</taxon>
        <taxon>Chitinophagales</taxon>
        <taxon>Chitinophagaceae</taxon>
        <taxon>Danxiaibacter</taxon>
    </lineage>
</organism>
<dbReference type="InterPro" id="IPR014718">
    <property type="entry name" value="GH-type_carb-bd"/>
</dbReference>
<evidence type="ECO:0000259" key="4">
    <source>
        <dbReference type="Pfam" id="PF17128"/>
    </source>
</evidence>
<evidence type="ECO:0000313" key="7">
    <source>
        <dbReference type="Proteomes" id="UP001560573"/>
    </source>
</evidence>
<dbReference type="Gene3D" id="2.70.98.10">
    <property type="match status" value="1"/>
</dbReference>
<reference evidence="6 7" key="1">
    <citation type="submission" date="2023-07" db="EMBL/GenBank/DDBJ databases">
        <authorList>
            <person name="Lian W.-H."/>
        </authorList>
    </citation>
    <scope>NUCLEOTIDE SEQUENCE [LARGE SCALE GENOMIC DNA]</scope>
    <source>
        <strain evidence="6 7">SYSU DXS3180</strain>
    </source>
</reference>
<accession>A0ABV3ZFE8</accession>
<name>A0ABV3ZFE8_9BACT</name>
<evidence type="ECO:0000313" key="6">
    <source>
        <dbReference type="EMBL" id="MEX6687811.1"/>
    </source>
</evidence>
<feature type="domain" description="BDI-1685-like C-terminal" evidence="5">
    <location>
        <begin position="362"/>
        <end position="553"/>
    </location>
</feature>
<evidence type="ECO:0000256" key="2">
    <source>
        <dbReference type="ARBA" id="ARBA00011245"/>
    </source>
</evidence>
<comment type="subunit">
    <text evidence="2">Monomer.</text>
</comment>
<proteinExistence type="predicted"/>
<evidence type="ECO:0000256" key="3">
    <source>
        <dbReference type="ARBA" id="ARBA00022837"/>
    </source>
</evidence>
<comment type="caution">
    <text evidence="6">The sequence shown here is derived from an EMBL/GenBank/DDBJ whole genome shotgun (WGS) entry which is preliminary data.</text>
</comment>
<dbReference type="InterPro" id="IPR033396">
    <property type="entry name" value="DUF5107"/>
</dbReference>
<keyword evidence="3" id="KW-0106">Calcium</keyword>
<keyword evidence="7" id="KW-1185">Reference proteome</keyword>
<protein>
    <submittedName>
        <fullName evidence="6">DUF5107 domain-containing protein</fullName>
    </submittedName>
</protein>
<dbReference type="Proteomes" id="UP001560573">
    <property type="component" value="Unassembled WGS sequence"/>
</dbReference>